<accession>A0A453A4S7</accession>
<evidence type="ECO:0000313" key="1">
    <source>
        <dbReference type="EnsemblPlants" id="AET1Gv21041200.22"/>
    </source>
</evidence>
<keyword evidence="2" id="KW-1185">Reference proteome</keyword>
<sequence>MFTKKVCLYFVSLCNLSFCIFALPGFKSWHPFKKYICSSRFQELAPLLLFQVSKVGLSNFVVFCDGCTAHNNTNPPWVLSILLLL</sequence>
<reference evidence="1" key="4">
    <citation type="submission" date="2019-03" db="UniProtKB">
        <authorList>
            <consortium name="EnsemblPlants"/>
        </authorList>
    </citation>
    <scope>IDENTIFICATION</scope>
</reference>
<proteinExistence type="predicted"/>
<reference evidence="2" key="1">
    <citation type="journal article" date="2014" name="Science">
        <title>Ancient hybridizations among the ancestral genomes of bread wheat.</title>
        <authorList>
            <consortium name="International Wheat Genome Sequencing Consortium,"/>
            <person name="Marcussen T."/>
            <person name="Sandve S.R."/>
            <person name="Heier L."/>
            <person name="Spannagl M."/>
            <person name="Pfeifer M."/>
            <person name="Jakobsen K.S."/>
            <person name="Wulff B.B."/>
            <person name="Steuernagel B."/>
            <person name="Mayer K.F."/>
            <person name="Olsen O.A."/>
        </authorList>
    </citation>
    <scope>NUCLEOTIDE SEQUENCE [LARGE SCALE GENOMIC DNA]</scope>
    <source>
        <strain evidence="2">cv. AL8/78</strain>
    </source>
</reference>
<organism evidence="1 2">
    <name type="scientific">Aegilops tauschii subsp. strangulata</name>
    <name type="common">Goatgrass</name>
    <dbReference type="NCBI Taxonomy" id="200361"/>
    <lineage>
        <taxon>Eukaryota</taxon>
        <taxon>Viridiplantae</taxon>
        <taxon>Streptophyta</taxon>
        <taxon>Embryophyta</taxon>
        <taxon>Tracheophyta</taxon>
        <taxon>Spermatophyta</taxon>
        <taxon>Magnoliopsida</taxon>
        <taxon>Liliopsida</taxon>
        <taxon>Poales</taxon>
        <taxon>Poaceae</taxon>
        <taxon>BOP clade</taxon>
        <taxon>Pooideae</taxon>
        <taxon>Triticodae</taxon>
        <taxon>Triticeae</taxon>
        <taxon>Triticinae</taxon>
        <taxon>Aegilops</taxon>
    </lineage>
</organism>
<evidence type="ECO:0000313" key="2">
    <source>
        <dbReference type="Proteomes" id="UP000015105"/>
    </source>
</evidence>
<dbReference type="EnsemblPlants" id="AET1Gv21041200.22">
    <property type="protein sequence ID" value="AET1Gv21041200.22"/>
    <property type="gene ID" value="AET1Gv21041200"/>
</dbReference>
<protein>
    <submittedName>
        <fullName evidence="1">Uncharacterized protein</fullName>
    </submittedName>
</protein>
<dbReference type="AlphaFoldDB" id="A0A453A4S7"/>
<dbReference type="Gramene" id="AET1Gv21041200.22">
    <property type="protein sequence ID" value="AET1Gv21041200.22"/>
    <property type="gene ID" value="AET1Gv21041200"/>
</dbReference>
<dbReference type="Proteomes" id="UP000015105">
    <property type="component" value="Chromosome 1D"/>
</dbReference>
<reference evidence="1" key="5">
    <citation type="journal article" date="2021" name="G3 (Bethesda)">
        <title>Aegilops tauschii genome assembly Aet v5.0 features greater sequence contiguity and improved annotation.</title>
        <authorList>
            <person name="Wang L."/>
            <person name="Zhu T."/>
            <person name="Rodriguez J.C."/>
            <person name="Deal K.R."/>
            <person name="Dubcovsky J."/>
            <person name="McGuire P.E."/>
            <person name="Lux T."/>
            <person name="Spannagl M."/>
            <person name="Mayer K.F.X."/>
            <person name="Baldrich P."/>
            <person name="Meyers B.C."/>
            <person name="Huo N."/>
            <person name="Gu Y.Q."/>
            <person name="Zhou H."/>
            <person name="Devos K.M."/>
            <person name="Bennetzen J.L."/>
            <person name="Unver T."/>
            <person name="Budak H."/>
            <person name="Gulick P.J."/>
            <person name="Galiba G."/>
            <person name="Kalapos B."/>
            <person name="Nelson D.R."/>
            <person name="Li P."/>
            <person name="You F.M."/>
            <person name="Luo M.C."/>
            <person name="Dvorak J."/>
        </authorList>
    </citation>
    <scope>NUCLEOTIDE SEQUENCE [LARGE SCALE GENOMIC DNA]</scope>
    <source>
        <strain evidence="1">cv. AL8/78</strain>
    </source>
</reference>
<reference evidence="2" key="2">
    <citation type="journal article" date="2017" name="Nat. Plants">
        <title>The Aegilops tauschii genome reveals multiple impacts of transposons.</title>
        <authorList>
            <person name="Zhao G."/>
            <person name="Zou C."/>
            <person name="Li K."/>
            <person name="Wang K."/>
            <person name="Li T."/>
            <person name="Gao L."/>
            <person name="Zhang X."/>
            <person name="Wang H."/>
            <person name="Yang Z."/>
            <person name="Liu X."/>
            <person name="Jiang W."/>
            <person name="Mao L."/>
            <person name="Kong X."/>
            <person name="Jiao Y."/>
            <person name="Jia J."/>
        </authorList>
    </citation>
    <scope>NUCLEOTIDE SEQUENCE [LARGE SCALE GENOMIC DNA]</scope>
    <source>
        <strain evidence="2">cv. AL8/78</strain>
    </source>
</reference>
<reference evidence="1" key="3">
    <citation type="journal article" date="2017" name="Nature">
        <title>Genome sequence of the progenitor of the wheat D genome Aegilops tauschii.</title>
        <authorList>
            <person name="Luo M.C."/>
            <person name="Gu Y.Q."/>
            <person name="Puiu D."/>
            <person name="Wang H."/>
            <person name="Twardziok S.O."/>
            <person name="Deal K.R."/>
            <person name="Huo N."/>
            <person name="Zhu T."/>
            <person name="Wang L."/>
            <person name="Wang Y."/>
            <person name="McGuire P.E."/>
            <person name="Liu S."/>
            <person name="Long H."/>
            <person name="Ramasamy R.K."/>
            <person name="Rodriguez J.C."/>
            <person name="Van S.L."/>
            <person name="Yuan L."/>
            <person name="Wang Z."/>
            <person name="Xia Z."/>
            <person name="Xiao L."/>
            <person name="Anderson O.D."/>
            <person name="Ouyang S."/>
            <person name="Liang Y."/>
            <person name="Zimin A.V."/>
            <person name="Pertea G."/>
            <person name="Qi P."/>
            <person name="Bennetzen J.L."/>
            <person name="Dai X."/>
            <person name="Dawson M.W."/>
            <person name="Muller H.G."/>
            <person name="Kugler K."/>
            <person name="Rivarola-Duarte L."/>
            <person name="Spannagl M."/>
            <person name="Mayer K.F.X."/>
            <person name="Lu F.H."/>
            <person name="Bevan M.W."/>
            <person name="Leroy P."/>
            <person name="Li P."/>
            <person name="You F.M."/>
            <person name="Sun Q."/>
            <person name="Liu Z."/>
            <person name="Lyons E."/>
            <person name="Wicker T."/>
            <person name="Salzberg S.L."/>
            <person name="Devos K.M."/>
            <person name="Dvorak J."/>
        </authorList>
    </citation>
    <scope>NUCLEOTIDE SEQUENCE [LARGE SCALE GENOMIC DNA]</scope>
    <source>
        <strain evidence="1">cv. AL8/78</strain>
    </source>
</reference>
<name>A0A453A4S7_AEGTS</name>